<comment type="caution">
    <text evidence="2">The sequence shown here is derived from an EMBL/GenBank/DDBJ whole genome shotgun (WGS) entry which is preliminary data.</text>
</comment>
<evidence type="ECO:0000313" key="3">
    <source>
        <dbReference type="Proteomes" id="UP000003900"/>
    </source>
</evidence>
<dbReference type="OrthoDB" id="2513075at2"/>
<protein>
    <submittedName>
        <fullName evidence="2">Putative lipoprotein</fullName>
    </submittedName>
</protein>
<organism evidence="2 3">
    <name type="scientific">Paenibacillus dendritiformis C454</name>
    <dbReference type="NCBI Taxonomy" id="1131935"/>
    <lineage>
        <taxon>Bacteria</taxon>
        <taxon>Bacillati</taxon>
        <taxon>Bacillota</taxon>
        <taxon>Bacilli</taxon>
        <taxon>Bacillales</taxon>
        <taxon>Paenibacillaceae</taxon>
        <taxon>Paenibacillus</taxon>
    </lineage>
</organism>
<dbReference type="GO" id="GO:0004622">
    <property type="term" value="F:phosphatidylcholine lysophospholipase activity"/>
    <property type="evidence" value="ECO:0007669"/>
    <property type="project" value="TreeGrafter"/>
</dbReference>
<dbReference type="InterPro" id="IPR051532">
    <property type="entry name" value="Ester_Hydrolysis_Enzymes"/>
</dbReference>
<dbReference type="AlphaFoldDB" id="H3SCF1"/>
<dbReference type="EMBL" id="AHKH01000010">
    <property type="protein sequence ID" value="EHQ63225.1"/>
    <property type="molecule type" value="Genomic_DNA"/>
</dbReference>
<dbReference type="PANTHER" id="PTHR30383">
    <property type="entry name" value="THIOESTERASE 1/PROTEASE 1/LYSOPHOSPHOLIPASE L1"/>
    <property type="match status" value="1"/>
</dbReference>
<gene>
    <name evidence="2" type="ORF">PDENDC454_05944</name>
</gene>
<sequence length="217" mass="24020">MRLIGLGDSVTAGVFLRPEDTFLYLLGQGYRMDIVNAGVPGNTSAQGLGRMKEDVLARSPDVCTVLFGMNDHVAVGPNRPTVPVNEFRSNLERIVQALSSNRCVPILCTVHSIIEGTDASYYYHRHPQAWYESPSGAQAWIDQYNEAVRQVAIKTNTRLADAAARWECELHSGTRLADLLRTKENSGEDDGTHPTAWGHRIYADCIADHLAELLKLK</sequence>
<dbReference type="PATRIC" id="fig|1131935.3.peg.1190"/>
<dbReference type="Gene3D" id="3.40.50.1110">
    <property type="entry name" value="SGNH hydrolase"/>
    <property type="match status" value="1"/>
</dbReference>
<evidence type="ECO:0000259" key="1">
    <source>
        <dbReference type="Pfam" id="PF13472"/>
    </source>
</evidence>
<feature type="domain" description="SGNH hydrolase-type esterase" evidence="1">
    <location>
        <begin position="6"/>
        <end position="201"/>
    </location>
</feature>
<keyword evidence="3" id="KW-1185">Reference proteome</keyword>
<dbReference type="RefSeq" id="WP_006675702.1">
    <property type="nucleotide sequence ID" value="NZ_AHKH01000010.1"/>
</dbReference>
<dbReference type="STRING" id="1131935.PDENDC454_05944"/>
<accession>H3SCF1</accession>
<keyword evidence="2" id="KW-0449">Lipoprotein</keyword>
<dbReference type="PANTHER" id="PTHR30383:SF5">
    <property type="entry name" value="SGNH HYDROLASE-TYPE ESTERASE DOMAIN-CONTAINING PROTEIN"/>
    <property type="match status" value="1"/>
</dbReference>
<dbReference type="Proteomes" id="UP000003900">
    <property type="component" value="Unassembled WGS sequence"/>
</dbReference>
<evidence type="ECO:0000313" key="2">
    <source>
        <dbReference type="EMBL" id="EHQ63225.1"/>
    </source>
</evidence>
<dbReference type="InterPro" id="IPR036514">
    <property type="entry name" value="SGNH_hydro_sf"/>
</dbReference>
<proteinExistence type="predicted"/>
<dbReference type="Pfam" id="PF13472">
    <property type="entry name" value="Lipase_GDSL_2"/>
    <property type="match status" value="1"/>
</dbReference>
<name>H3SCF1_9BACL</name>
<reference evidence="2 3" key="1">
    <citation type="journal article" date="2012" name="J. Bacteriol.">
        <title>Genome Sequence of the Pattern-Forming Social Bacterium Paenibacillus dendritiformis C454 Chiral Morphotype.</title>
        <authorList>
            <person name="Sirota-Madi A."/>
            <person name="Olender T."/>
            <person name="Helman Y."/>
            <person name="Brainis I."/>
            <person name="Finkelshtein A."/>
            <person name="Roth D."/>
            <person name="Hagai E."/>
            <person name="Leshkowitz D."/>
            <person name="Brodsky L."/>
            <person name="Galatenko V."/>
            <person name="Nikolaev V."/>
            <person name="Gutnick D.L."/>
            <person name="Lancet D."/>
            <person name="Ben-Jacob E."/>
        </authorList>
    </citation>
    <scope>NUCLEOTIDE SEQUENCE [LARGE SCALE GENOMIC DNA]</scope>
    <source>
        <strain evidence="2 3">C454</strain>
    </source>
</reference>
<dbReference type="SUPFAM" id="SSF52266">
    <property type="entry name" value="SGNH hydrolase"/>
    <property type="match status" value="1"/>
</dbReference>
<dbReference type="InterPro" id="IPR013830">
    <property type="entry name" value="SGNH_hydro"/>
</dbReference>